<dbReference type="PROSITE" id="PS51470">
    <property type="entry name" value="FG_GAP"/>
    <property type="match status" value="4"/>
</dbReference>
<name>A0A7D5RFW0_9ARCH</name>
<dbReference type="InterPro" id="IPR011043">
    <property type="entry name" value="Gal_Oxase/kelch_b-propeller"/>
</dbReference>
<dbReference type="Proteomes" id="UP000509478">
    <property type="component" value="Chromosome"/>
</dbReference>
<dbReference type="Gene3D" id="2.130.10.130">
    <property type="entry name" value="Integrin alpha, N-terminal"/>
    <property type="match status" value="2"/>
</dbReference>
<keyword evidence="4" id="KW-0812">Transmembrane</keyword>
<evidence type="ECO:0000313" key="6">
    <source>
        <dbReference type="Proteomes" id="UP000509478"/>
    </source>
</evidence>
<gene>
    <name evidence="5" type="ORF">C5F50_02575</name>
</gene>
<dbReference type="InterPro" id="IPR013517">
    <property type="entry name" value="FG-GAP"/>
</dbReference>
<protein>
    <submittedName>
        <fullName evidence="5">Uncharacterized protein</fullName>
    </submittedName>
</protein>
<feature type="transmembrane region" description="Helical" evidence="4">
    <location>
        <begin position="575"/>
        <end position="598"/>
    </location>
</feature>
<sequence length="603" mass="65502">MKLSSYEFASKQCTRIFTFMVLLLFSSLFGLSSSFADQGDFLFKISNPITNQNIADYSHFGQSVASSNDGKIIVGGYMSTVIPDYTNHVFVFDGINGDLVSAIPNPAPPTNMPDQFGYSVASTPDGNIIVGDPGKVSIHNLAGAVYVFDFARGMVIEIISPNPIEHPLSQTNFGYSVASTPDGNIIVGSPSADYDDSFAGAVYVFDINGNMILEIPNLNPNNSGLPSSLFGYSVASTPDGNIIVGAPNTHYPAVNIYGGAVYLFNGTTGVLIHEIFDNTVLFPPVIDYSNRFGQSVASTTDGKIVFGNPYMTNDELDRVIIFDEDIRSIQYLRQPLRNFNDLFGQSVATTLDGNIVVGDPTNIDPDAMNMGFVHVYNSTGHLQHTLSFKETPFLRVYFGQSVSSSNDGKIIVGAPLSGGGSHPEGAVYVFDYKKELNFCDGVQKISSLDTSSSLSLAKTGFITAFYDGCINNIKLDQILCLKIINDFGTTISPINICANNVNPQCLIDGCPWNGPYIVEALPTIYTEITISEQVLHSTSKWMNNEISSNSFNNILKKFHESEKISYNNLTSVPSIAFEIIISFATMGISVIVGLYSIFHRHSH</sequence>
<dbReference type="RefSeq" id="WP_179372146.1">
    <property type="nucleotide sequence ID" value="NZ_CP026995.1"/>
</dbReference>
<dbReference type="AlphaFoldDB" id="A0A7D5RFW0"/>
<keyword evidence="4" id="KW-1133">Transmembrane helix</keyword>
<keyword evidence="2" id="KW-0677">Repeat</keyword>
<evidence type="ECO:0000256" key="4">
    <source>
        <dbReference type="SAM" id="Phobius"/>
    </source>
</evidence>
<dbReference type="GeneID" id="56066911"/>
<evidence type="ECO:0000256" key="1">
    <source>
        <dbReference type="ARBA" id="ARBA00022729"/>
    </source>
</evidence>
<dbReference type="PANTHER" id="PTHR36220:SF1">
    <property type="entry name" value="GAMMA TUBULIN COMPLEX COMPONENT C-TERMINAL DOMAIN-CONTAINING PROTEIN"/>
    <property type="match status" value="1"/>
</dbReference>
<dbReference type="InterPro" id="IPR028994">
    <property type="entry name" value="Integrin_alpha_N"/>
</dbReference>
<proteinExistence type="predicted"/>
<evidence type="ECO:0000313" key="5">
    <source>
        <dbReference type="EMBL" id="QLH06085.1"/>
    </source>
</evidence>
<accession>A0A7D5RFW0</accession>
<evidence type="ECO:0000256" key="3">
    <source>
        <dbReference type="ARBA" id="ARBA00023180"/>
    </source>
</evidence>
<keyword evidence="3" id="KW-0325">Glycoprotein</keyword>
<dbReference type="Pfam" id="PF14312">
    <property type="entry name" value="FG-GAP_2"/>
    <property type="match status" value="1"/>
</dbReference>
<dbReference type="InterPro" id="IPR013519">
    <property type="entry name" value="Int_alpha_beta-p"/>
</dbReference>
<evidence type="ECO:0000256" key="2">
    <source>
        <dbReference type="ARBA" id="ARBA00022737"/>
    </source>
</evidence>
<dbReference type="KEGG" id="nue:C5F50_02575"/>
<keyword evidence="6" id="KW-1185">Reference proteome</keyword>
<reference evidence="5 6" key="1">
    <citation type="submission" date="2018-02" db="EMBL/GenBank/DDBJ databases">
        <title>Complete genome of Nitrosopumilus ureaphilus PS0.</title>
        <authorList>
            <person name="Qin W."/>
            <person name="Zheng Y."/>
            <person name="Stahl D.A."/>
        </authorList>
    </citation>
    <scope>NUCLEOTIDE SEQUENCE [LARGE SCALE GENOMIC DNA]</scope>
    <source>
        <strain evidence="5 6">PS0</strain>
    </source>
</reference>
<keyword evidence="4" id="KW-0472">Membrane</keyword>
<dbReference type="SUPFAM" id="SSF50965">
    <property type="entry name" value="Galactose oxidase, central domain"/>
    <property type="match status" value="1"/>
</dbReference>
<organism evidence="5 6">
    <name type="scientific">Nitrosopumilus ureiphilus</name>
    <dbReference type="NCBI Taxonomy" id="1470067"/>
    <lineage>
        <taxon>Archaea</taxon>
        <taxon>Nitrososphaerota</taxon>
        <taxon>Nitrososphaeria</taxon>
        <taxon>Nitrosopumilales</taxon>
        <taxon>Nitrosopumilaceae</taxon>
        <taxon>Nitrosopumilus</taxon>
    </lineage>
</organism>
<dbReference type="SMART" id="SM00191">
    <property type="entry name" value="Int_alpha"/>
    <property type="match status" value="4"/>
</dbReference>
<dbReference type="EMBL" id="CP026995">
    <property type="protein sequence ID" value="QLH06085.1"/>
    <property type="molecule type" value="Genomic_DNA"/>
</dbReference>
<keyword evidence="1" id="KW-0732">Signal</keyword>
<dbReference type="PANTHER" id="PTHR36220">
    <property type="entry name" value="UNNAMED PRODUCT"/>
    <property type="match status" value="1"/>
</dbReference>